<sequence length="96" mass="11482">MPKAITGRASVQVYHTQQIGKSLNNQKKNMFQRMTQRHYNQPKQQDRNLEFDSEDIEIDLFHLVERDQGTTFLTEEMNRENDQDQEGIRDRETIKV</sequence>
<protein>
    <submittedName>
        <fullName evidence="2">Uncharacterized protein</fullName>
    </submittedName>
</protein>
<proteinExistence type="predicted"/>
<reference evidence="2 3" key="1">
    <citation type="submission" date="2019-03" db="EMBL/GenBank/DDBJ databases">
        <title>Single cell metagenomics reveals metabolic interactions within the superorganism composed of flagellate Streblomastix strix and complex community of Bacteroidetes bacteria on its surface.</title>
        <authorList>
            <person name="Treitli S.C."/>
            <person name="Kolisko M."/>
            <person name="Husnik F."/>
            <person name="Keeling P."/>
            <person name="Hampl V."/>
        </authorList>
    </citation>
    <scope>NUCLEOTIDE SEQUENCE [LARGE SCALE GENOMIC DNA]</scope>
    <source>
        <strain evidence="2">ST1C</strain>
    </source>
</reference>
<gene>
    <name evidence="2" type="ORF">EZS28_039522</name>
</gene>
<feature type="region of interest" description="Disordered" evidence="1">
    <location>
        <begin position="77"/>
        <end position="96"/>
    </location>
</feature>
<dbReference type="Proteomes" id="UP000324800">
    <property type="component" value="Unassembled WGS sequence"/>
</dbReference>
<dbReference type="AlphaFoldDB" id="A0A5J4U4N8"/>
<accession>A0A5J4U4N8</accession>
<evidence type="ECO:0000313" key="2">
    <source>
        <dbReference type="EMBL" id="KAA6364951.1"/>
    </source>
</evidence>
<evidence type="ECO:0000313" key="3">
    <source>
        <dbReference type="Proteomes" id="UP000324800"/>
    </source>
</evidence>
<organism evidence="2 3">
    <name type="scientific">Streblomastix strix</name>
    <dbReference type="NCBI Taxonomy" id="222440"/>
    <lineage>
        <taxon>Eukaryota</taxon>
        <taxon>Metamonada</taxon>
        <taxon>Preaxostyla</taxon>
        <taxon>Oxymonadida</taxon>
        <taxon>Streblomastigidae</taxon>
        <taxon>Streblomastix</taxon>
    </lineage>
</organism>
<comment type="caution">
    <text evidence="2">The sequence shown here is derived from an EMBL/GenBank/DDBJ whole genome shotgun (WGS) entry which is preliminary data.</text>
</comment>
<name>A0A5J4U4N8_9EUKA</name>
<dbReference type="EMBL" id="SNRW01021021">
    <property type="protein sequence ID" value="KAA6364951.1"/>
    <property type="molecule type" value="Genomic_DNA"/>
</dbReference>
<evidence type="ECO:0000256" key="1">
    <source>
        <dbReference type="SAM" id="MobiDB-lite"/>
    </source>
</evidence>